<gene>
    <name evidence="10" type="ORF">CCALI_01923</name>
</gene>
<dbReference type="Pfam" id="PF00107">
    <property type="entry name" value="ADH_zinc_N"/>
    <property type="match status" value="1"/>
</dbReference>
<dbReference type="STRING" id="454171.CP488_02171"/>
<dbReference type="InterPro" id="IPR013154">
    <property type="entry name" value="ADH-like_N"/>
</dbReference>
<organism evidence="10 11">
    <name type="scientific">Chthonomonas calidirosea (strain DSM 23976 / ICMP 18418 / T49)</name>
    <dbReference type="NCBI Taxonomy" id="1303518"/>
    <lineage>
        <taxon>Bacteria</taxon>
        <taxon>Bacillati</taxon>
        <taxon>Armatimonadota</taxon>
        <taxon>Chthonomonadia</taxon>
        <taxon>Chthonomonadales</taxon>
        <taxon>Chthonomonadaceae</taxon>
        <taxon>Chthonomonas</taxon>
    </lineage>
</organism>
<dbReference type="FunCoup" id="S0EYV4">
    <property type="interactions" value="42"/>
</dbReference>
<feature type="domain" description="Enoyl reductase (ER)" evidence="9">
    <location>
        <begin position="12"/>
        <end position="341"/>
    </location>
</feature>
<dbReference type="EMBL" id="HF951689">
    <property type="protein sequence ID" value="CCW35731.1"/>
    <property type="molecule type" value="Genomic_DNA"/>
</dbReference>
<dbReference type="PATRIC" id="fig|1303518.3.peg.1979"/>
<dbReference type="SMART" id="SM00829">
    <property type="entry name" value="PKS_ER"/>
    <property type="match status" value="1"/>
</dbReference>
<evidence type="ECO:0000256" key="7">
    <source>
        <dbReference type="NCBIfam" id="TIGR00692"/>
    </source>
</evidence>
<dbReference type="Gene3D" id="3.90.180.10">
    <property type="entry name" value="Medium-chain alcohol dehydrogenases, catalytic domain"/>
    <property type="match status" value="1"/>
</dbReference>
<evidence type="ECO:0000259" key="9">
    <source>
        <dbReference type="SMART" id="SM00829"/>
    </source>
</evidence>
<keyword evidence="3 8" id="KW-0479">Metal-binding</keyword>
<dbReference type="AlphaFoldDB" id="S0EYV4"/>
<keyword evidence="11" id="KW-1185">Reference proteome</keyword>
<dbReference type="HOGENOM" id="CLU_026673_11_0_0"/>
<dbReference type="NCBIfam" id="TIGR00692">
    <property type="entry name" value="tdh"/>
    <property type="match status" value="1"/>
</dbReference>
<dbReference type="GO" id="GO:0006567">
    <property type="term" value="P:L-threonine catabolic process"/>
    <property type="evidence" value="ECO:0007669"/>
    <property type="project" value="UniProtKB-UniRule"/>
</dbReference>
<keyword evidence="6" id="KW-0520">NAD</keyword>
<comment type="cofactor">
    <cofactor evidence="1 8">
        <name>Zn(2+)</name>
        <dbReference type="ChEBI" id="CHEBI:29105"/>
    </cofactor>
</comment>
<dbReference type="PANTHER" id="PTHR43401:SF2">
    <property type="entry name" value="L-THREONINE 3-DEHYDROGENASE"/>
    <property type="match status" value="1"/>
</dbReference>
<dbReference type="InterPro" id="IPR036291">
    <property type="entry name" value="NAD(P)-bd_dom_sf"/>
</dbReference>
<dbReference type="KEGG" id="ccz:CCALI_01923"/>
<dbReference type="eggNOG" id="COG1063">
    <property type="taxonomic scope" value="Bacteria"/>
</dbReference>
<dbReference type="OrthoDB" id="9769198at2"/>
<comment type="similarity">
    <text evidence="8">Belongs to the zinc-containing alcohol dehydrogenase family.</text>
</comment>
<dbReference type="InterPro" id="IPR020843">
    <property type="entry name" value="ER"/>
</dbReference>
<dbReference type="InParanoid" id="S0EYV4"/>
<dbReference type="GO" id="GO:0008743">
    <property type="term" value="F:L-threonine 3-dehydrogenase activity"/>
    <property type="evidence" value="ECO:0007669"/>
    <property type="project" value="UniProtKB-UniRule"/>
</dbReference>
<dbReference type="Gene3D" id="3.40.50.720">
    <property type="entry name" value="NAD(P)-binding Rossmann-like Domain"/>
    <property type="match status" value="1"/>
</dbReference>
<keyword evidence="2" id="KW-0963">Cytoplasm</keyword>
<dbReference type="Proteomes" id="UP000014227">
    <property type="component" value="Chromosome I"/>
</dbReference>
<protein>
    <recommendedName>
        <fullName evidence="7">L-threonine 3-dehydrogenase</fullName>
        <ecNumber evidence="7">1.1.1.103</ecNumber>
    </recommendedName>
</protein>
<dbReference type="InterPro" id="IPR050129">
    <property type="entry name" value="Zn_alcohol_dh"/>
</dbReference>
<dbReference type="SUPFAM" id="SSF51735">
    <property type="entry name" value="NAD(P)-binding Rossmann-fold domains"/>
    <property type="match status" value="1"/>
</dbReference>
<evidence type="ECO:0000256" key="4">
    <source>
        <dbReference type="ARBA" id="ARBA00022833"/>
    </source>
</evidence>
<dbReference type="InterPro" id="IPR011032">
    <property type="entry name" value="GroES-like_sf"/>
</dbReference>
<evidence type="ECO:0000256" key="2">
    <source>
        <dbReference type="ARBA" id="ARBA00022490"/>
    </source>
</evidence>
<proteinExistence type="inferred from homology"/>
<evidence type="ECO:0000256" key="1">
    <source>
        <dbReference type="ARBA" id="ARBA00001947"/>
    </source>
</evidence>
<evidence type="ECO:0000313" key="10">
    <source>
        <dbReference type="EMBL" id="CCW35731.1"/>
    </source>
</evidence>
<dbReference type="RefSeq" id="WP_016483256.1">
    <property type="nucleotide sequence ID" value="NC_021487.1"/>
</dbReference>
<dbReference type="EC" id="1.1.1.103" evidence="7"/>
<reference evidence="11" key="1">
    <citation type="submission" date="2013-03" db="EMBL/GenBank/DDBJ databases">
        <title>Genome sequence of Chthonomonas calidirosea, the first sequenced genome from the Armatimonadetes phylum (formally candidate division OP10).</title>
        <authorList>
            <person name="Lee K.C.Y."/>
            <person name="Morgan X.C."/>
            <person name="Dunfield P.F."/>
            <person name="Tamas I."/>
            <person name="Houghton K.M."/>
            <person name="Vyssotski M."/>
            <person name="Ryan J.L.J."/>
            <person name="Lagutin K."/>
            <person name="McDonald I.R."/>
            <person name="Stott M.B."/>
        </authorList>
    </citation>
    <scope>NUCLEOTIDE SEQUENCE [LARGE SCALE GENOMIC DNA]</scope>
    <source>
        <strain evidence="11">DSM 23976 / ICMP 18418 / T49</strain>
    </source>
</reference>
<dbReference type="Pfam" id="PF08240">
    <property type="entry name" value="ADH_N"/>
    <property type="match status" value="1"/>
</dbReference>
<dbReference type="PROSITE" id="PS00059">
    <property type="entry name" value="ADH_ZINC"/>
    <property type="match status" value="1"/>
</dbReference>
<dbReference type="InterPro" id="IPR013149">
    <property type="entry name" value="ADH-like_C"/>
</dbReference>
<keyword evidence="5 10" id="KW-0560">Oxidoreductase</keyword>
<evidence type="ECO:0000256" key="8">
    <source>
        <dbReference type="RuleBase" id="RU361277"/>
    </source>
</evidence>
<dbReference type="InterPro" id="IPR002328">
    <property type="entry name" value="ADH_Zn_CS"/>
</dbReference>
<sequence>MKAIVKATAGPGASLVEVPEPQLTAPNQVKIRVLATSICGTDYHIYSWDAWSAHRVRPPRIMGHEFAGEVIEVGSEVTELKVGDYVSGESHLVCGKCLQCRLNQRHVCTNTRILGVDVDGCFAPYVVVPEGNLWKTDTSVPPHLACVQDPLGNAVHATLVEEVVGRTVAVLGCGPIGIFAVAVARAAGAATIYATDTHDYRLELAKTLGADAVMNVTRTNVEDFINRQTDGQGVDVALEMSGAPSAIQQAFRICRRGGRVSLMGIPTKPVELDLAEEMIFKGLTVYGIVGRRLYETWNTMQSLLASGRLNIEPAITHQLSITEFDKGMALMREGLCGKVVFLME</sequence>
<evidence type="ECO:0000256" key="5">
    <source>
        <dbReference type="ARBA" id="ARBA00023002"/>
    </source>
</evidence>
<dbReference type="NCBIfam" id="NF003808">
    <property type="entry name" value="PRK05396.1"/>
    <property type="match status" value="1"/>
</dbReference>
<dbReference type="GO" id="GO:0008270">
    <property type="term" value="F:zinc ion binding"/>
    <property type="evidence" value="ECO:0007669"/>
    <property type="project" value="InterPro"/>
</dbReference>
<name>S0EYV4_CHTCT</name>
<dbReference type="InterPro" id="IPR004627">
    <property type="entry name" value="L-Threonine_3-DHase"/>
</dbReference>
<evidence type="ECO:0000256" key="6">
    <source>
        <dbReference type="ARBA" id="ARBA00023027"/>
    </source>
</evidence>
<accession>S0EYV4</accession>
<evidence type="ECO:0000313" key="11">
    <source>
        <dbReference type="Proteomes" id="UP000014227"/>
    </source>
</evidence>
<dbReference type="PANTHER" id="PTHR43401">
    <property type="entry name" value="L-THREONINE 3-DEHYDROGENASE"/>
    <property type="match status" value="1"/>
</dbReference>
<keyword evidence="4 8" id="KW-0862">Zinc</keyword>
<evidence type="ECO:0000256" key="3">
    <source>
        <dbReference type="ARBA" id="ARBA00022723"/>
    </source>
</evidence>
<dbReference type="SUPFAM" id="SSF50129">
    <property type="entry name" value="GroES-like"/>
    <property type="match status" value="1"/>
</dbReference>